<protein>
    <recommendedName>
        <fullName evidence="2">Fungal lipase-type domain-containing protein</fullName>
    </recommendedName>
</protein>
<dbReference type="AlphaFoldDB" id="A0A8S2AM02"/>
<dbReference type="PANTHER" id="PTHR31479:SF14">
    <property type="entry name" value="GB|AAD29063.1"/>
    <property type="match status" value="1"/>
</dbReference>
<sequence>MPWWDFFNFSLVETLIDDYDGSIYGAVFEYKLSNFCQNTPHVKVPPRYVIAFRGTILDSETWMSDVKLNFKISFNTLYRGSRSMHAIRAIRNVVDNHNHSAIWLAGHSLGAALVLLAGKTMTSLGYLLESYIFNPPISSIPLEQLPGGDMLKEMFQITKSVVKATVAIALTDLQVQEEDPKTASWIPYLYVNPADPICAGFIDYFKHKTFMSKIGASKIEKAGTGKSVRSLLVGITKGKSSSSDLSTEPLHLLPSASRYDCKQEQTYSVYDSSWTSSVVGARLYPEGKLGKLLH</sequence>
<proteinExistence type="predicted"/>
<dbReference type="EMBL" id="LR999456">
    <property type="protein sequence ID" value="CAE6117966.1"/>
    <property type="molecule type" value="Genomic_DNA"/>
</dbReference>
<reference evidence="3" key="1">
    <citation type="submission" date="2021-01" db="EMBL/GenBank/DDBJ databases">
        <authorList>
            <person name="Bezrukov I."/>
        </authorList>
    </citation>
    <scope>NUCLEOTIDE SEQUENCE</scope>
</reference>
<keyword evidence="4" id="KW-1185">Reference proteome</keyword>
<gene>
    <name evidence="3" type="ORF">AARE701A_LOCUS16009</name>
</gene>
<name>A0A8S2AM02_ARAAE</name>
<feature type="domain" description="Fungal lipase-type" evidence="2">
    <location>
        <begin position="74"/>
        <end position="121"/>
    </location>
</feature>
<dbReference type="GO" id="GO:0006629">
    <property type="term" value="P:lipid metabolic process"/>
    <property type="evidence" value="ECO:0007669"/>
    <property type="project" value="InterPro"/>
</dbReference>
<dbReference type="InterPro" id="IPR029058">
    <property type="entry name" value="AB_hydrolase_fold"/>
</dbReference>
<dbReference type="Proteomes" id="UP000682877">
    <property type="component" value="Chromosome 6"/>
</dbReference>
<evidence type="ECO:0000313" key="3">
    <source>
        <dbReference type="EMBL" id="CAE6117966.1"/>
    </source>
</evidence>
<evidence type="ECO:0000313" key="4">
    <source>
        <dbReference type="Proteomes" id="UP000682877"/>
    </source>
</evidence>
<dbReference type="InterPro" id="IPR002921">
    <property type="entry name" value="Fungal_lipase-type"/>
</dbReference>
<dbReference type="SUPFAM" id="SSF53474">
    <property type="entry name" value="alpha/beta-Hydrolases"/>
    <property type="match status" value="1"/>
</dbReference>
<evidence type="ECO:0000256" key="1">
    <source>
        <dbReference type="ARBA" id="ARBA00022801"/>
    </source>
</evidence>
<dbReference type="GO" id="GO:0016787">
    <property type="term" value="F:hydrolase activity"/>
    <property type="evidence" value="ECO:0007669"/>
    <property type="project" value="UniProtKB-KW"/>
</dbReference>
<organism evidence="3 4">
    <name type="scientific">Arabidopsis arenosa</name>
    <name type="common">Sand rock-cress</name>
    <name type="synonym">Cardaminopsis arenosa</name>
    <dbReference type="NCBI Taxonomy" id="38785"/>
    <lineage>
        <taxon>Eukaryota</taxon>
        <taxon>Viridiplantae</taxon>
        <taxon>Streptophyta</taxon>
        <taxon>Embryophyta</taxon>
        <taxon>Tracheophyta</taxon>
        <taxon>Spermatophyta</taxon>
        <taxon>Magnoliopsida</taxon>
        <taxon>eudicotyledons</taxon>
        <taxon>Gunneridae</taxon>
        <taxon>Pentapetalae</taxon>
        <taxon>rosids</taxon>
        <taxon>malvids</taxon>
        <taxon>Brassicales</taxon>
        <taxon>Brassicaceae</taxon>
        <taxon>Camelineae</taxon>
        <taxon>Arabidopsis</taxon>
    </lineage>
</organism>
<keyword evidence="1" id="KW-0378">Hydrolase</keyword>
<evidence type="ECO:0000259" key="2">
    <source>
        <dbReference type="Pfam" id="PF01764"/>
    </source>
</evidence>
<dbReference type="PANTHER" id="PTHR31479">
    <property type="entry name" value="ALPHA/BETA-HYDROLASES SUPERFAMILY PROTEIN"/>
    <property type="match status" value="1"/>
</dbReference>
<dbReference type="Pfam" id="PF01764">
    <property type="entry name" value="Lipase_3"/>
    <property type="match status" value="1"/>
</dbReference>
<dbReference type="Gene3D" id="3.40.50.1820">
    <property type="entry name" value="alpha/beta hydrolase"/>
    <property type="match status" value="1"/>
</dbReference>
<accession>A0A8S2AM02</accession>